<name>A0ABM8Q7X2_9BACT</name>
<protein>
    <submittedName>
        <fullName evidence="1">Uncharacterized protein</fullName>
    </submittedName>
</protein>
<evidence type="ECO:0000313" key="2">
    <source>
        <dbReference type="Proteomes" id="UP000789359"/>
    </source>
</evidence>
<dbReference type="EMBL" id="CAJHOE010000005">
    <property type="protein sequence ID" value="CAD7289043.1"/>
    <property type="molecule type" value="Genomic_DNA"/>
</dbReference>
<dbReference type="RefSeq" id="WP_230057369.1">
    <property type="nucleotide sequence ID" value="NZ_CAJHOE010000005.1"/>
</dbReference>
<organism evidence="1 2">
    <name type="scientific">Campylobacter suis</name>
    <dbReference type="NCBI Taxonomy" id="2790657"/>
    <lineage>
        <taxon>Bacteria</taxon>
        <taxon>Pseudomonadati</taxon>
        <taxon>Campylobacterota</taxon>
        <taxon>Epsilonproteobacteria</taxon>
        <taxon>Campylobacterales</taxon>
        <taxon>Campylobacteraceae</taxon>
        <taxon>Campylobacter</taxon>
    </lineage>
</organism>
<comment type="caution">
    <text evidence="1">The sequence shown here is derived from an EMBL/GenBank/DDBJ whole genome shotgun (WGS) entry which is preliminary data.</text>
</comment>
<evidence type="ECO:0000313" key="1">
    <source>
        <dbReference type="EMBL" id="CAD7289043.1"/>
    </source>
</evidence>
<gene>
    <name evidence="1" type="ORF">LMG8286_01628</name>
</gene>
<dbReference type="Proteomes" id="UP000789359">
    <property type="component" value="Unassembled WGS sequence"/>
</dbReference>
<keyword evidence="2" id="KW-1185">Reference proteome</keyword>
<sequence>MQVVLNNVDNTMLSILENLKTLAPNLQIIKEPCVYSDDEIKTRIEEGVQSIENGTAKLYTFDEMKQKFSVK</sequence>
<proteinExistence type="predicted"/>
<accession>A0ABM8Q7X2</accession>
<reference evidence="1 2" key="1">
    <citation type="submission" date="2020-11" db="EMBL/GenBank/DDBJ databases">
        <authorList>
            <person name="Peeters C."/>
        </authorList>
    </citation>
    <scope>NUCLEOTIDE SEQUENCE [LARGE SCALE GENOMIC DNA]</scope>
    <source>
        <strain evidence="1 2">LMG 8286</strain>
    </source>
</reference>